<dbReference type="EMBL" id="JAGEUA010000002">
    <property type="protein sequence ID" value="KAL1004829.1"/>
    <property type="molecule type" value="Genomic_DNA"/>
</dbReference>
<dbReference type="Proteomes" id="UP001557470">
    <property type="component" value="Unassembled WGS sequence"/>
</dbReference>
<reference evidence="1 2" key="1">
    <citation type="submission" date="2024-06" db="EMBL/GenBank/DDBJ databases">
        <authorList>
            <person name="Pan Q."/>
            <person name="Wen M."/>
            <person name="Jouanno E."/>
            <person name="Zahm M."/>
            <person name="Klopp C."/>
            <person name="Cabau C."/>
            <person name="Louis A."/>
            <person name="Berthelot C."/>
            <person name="Parey E."/>
            <person name="Roest Crollius H."/>
            <person name="Montfort J."/>
            <person name="Robinson-Rechavi M."/>
            <person name="Bouchez O."/>
            <person name="Lampietro C."/>
            <person name="Lopez Roques C."/>
            <person name="Donnadieu C."/>
            <person name="Postlethwait J."/>
            <person name="Bobe J."/>
            <person name="Verreycken H."/>
            <person name="Guiguen Y."/>
        </authorList>
    </citation>
    <scope>NUCLEOTIDE SEQUENCE [LARGE SCALE GENOMIC DNA]</scope>
    <source>
        <strain evidence="1">Up_M1</strain>
        <tissue evidence="1">Testis</tissue>
    </source>
</reference>
<evidence type="ECO:0000313" key="1">
    <source>
        <dbReference type="EMBL" id="KAL1004829.1"/>
    </source>
</evidence>
<feature type="non-terminal residue" evidence="1">
    <location>
        <position position="1"/>
    </location>
</feature>
<sequence>SSTIRILHRFNHNVDTSNSLVEVDKTIGLTGEEHVRKHGDKTQPPWFLLIFFI</sequence>
<protein>
    <submittedName>
        <fullName evidence="1">Uncharacterized protein</fullName>
    </submittedName>
</protein>
<proteinExistence type="predicted"/>
<organism evidence="1 2">
    <name type="scientific">Umbra pygmaea</name>
    <name type="common">Eastern mudminnow</name>
    <dbReference type="NCBI Taxonomy" id="75934"/>
    <lineage>
        <taxon>Eukaryota</taxon>
        <taxon>Metazoa</taxon>
        <taxon>Chordata</taxon>
        <taxon>Craniata</taxon>
        <taxon>Vertebrata</taxon>
        <taxon>Euteleostomi</taxon>
        <taxon>Actinopterygii</taxon>
        <taxon>Neopterygii</taxon>
        <taxon>Teleostei</taxon>
        <taxon>Protacanthopterygii</taxon>
        <taxon>Esociformes</taxon>
        <taxon>Umbridae</taxon>
        <taxon>Umbra</taxon>
    </lineage>
</organism>
<comment type="caution">
    <text evidence="1">The sequence shown here is derived from an EMBL/GenBank/DDBJ whole genome shotgun (WGS) entry which is preliminary data.</text>
</comment>
<gene>
    <name evidence="1" type="ORF">UPYG_G00051120</name>
</gene>
<keyword evidence="2" id="KW-1185">Reference proteome</keyword>
<evidence type="ECO:0000313" key="2">
    <source>
        <dbReference type="Proteomes" id="UP001557470"/>
    </source>
</evidence>
<dbReference type="AlphaFoldDB" id="A0ABD0X737"/>
<name>A0ABD0X737_UMBPY</name>
<accession>A0ABD0X737</accession>